<evidence type="ECO:0000313" key="2">
    <source>
        <dbReference type="Proteomes" id="UP000228934"/>
    </source>
</evidence>
<reference evidence="2" key="1">
    <citation type="journal article" date="2017" name="Nat. Commun.">
        <title>The North American bullfrog draft genome provides insight into hormonal regulation of long noncoding RNA.</title>
        <authorList>
            <person name="Hammond S.A."/>
            <person name="Warren R.L."/>
            <person name="Vandervalk B.P."/>
            <person name="Kucuk E."/>
            <person name="Khan H."/>
            <person name="Gibb E.A."/>
            <person name="Pandoh P."/>
            <person name="Kirk H."/>
            <person name="Zhao Y."/>
            <person name="Jones M."/>
            <person name="Mungall A.J."/>
            <person name="Coope R."/>
            <person name="Pleasance S."/>
            <person name="Moore R.A."/>
            <person name="Holt R.A."/>
            <person name="Round J.M."/>
            <person name="Ohora S."/>
            <person name="Walle B.V."/>
            <person name="Veldhoen N."/>
            <person name="Helbing C.C."/>
            <person name="Birol I."/>
        </authorList>
    </citation>
    <scope>NUCLEOTIDE SEQUENCE [LARGE SCALE GENOMIC DNA]</scope>
</reference>
<protein>
    <submittedName>
        <fullName evidence="1">Uncharacterized protein</fullName>
    </submittedName>
</protein>
<dbReference type="EMBL" id="KV975751">
    <property type="protein sequence ID" value="PIO15647.1"/>
    <property type="molecule type" value="Genomic_DNA"/>
</dbReference>
<keyword evidence="2" id="KW-1185">Reference proteome</keyword>
<proteinExistence type="predicted"/>
<dbReference type="EMBL" id="KV975751">
    <property type="protein sequence ID" value="PIO15646.1"/>
    <property type="molecule type" value="Genomic_DNA"/>
</dbReference>
<gene>
    <name evidence="1" type="ORF">AB205_0200810</name>
</gene>
<accession>A0A2G9QJA5</accession>
<reference evidence="1" key="2">
    <citation type="submission" date="2017-08" db="EMBL/GenBank/DDBJ databases">
        <title>Assembly of the North American Bullfrog Genome.</title>
        <authorList>
            <person name="Warren R.L."/>
            <person name="Vandervalk B.P."/>
            <person name="Kucuk E."/>
            <person name="Birol I."/>
            <person name="Helbing C."/>
            <person name="Pandoh P."/>
            <person name="Behsaz B."/>
            <person name="Mohamadi H."/>
            <person name="Chu J."/>
            <person name="Jackman S."/>
            <person name="Hammond S.A."/>
            <person name="Veldhoen N."/>
            <person name="Kirk H."/>
            <person name="Zhao Y."/>
            <person name="Coope R."/>
            <person name="Pleasance S."/>
            <person name="Moore R."/>
            <person name="Holt R."/>
        </authorList>
    </citation>
    <scope>NUCLEOTIDE SEQUENCE</scope>
    <source>
        <strain evidence="1">Bruno</strain>
        <tissue evidence="1">Liver</tissue>
    </source>
</reference>
<evidence type="ECO:0000313" key="1">
    <source>
        <dbReference type="EMBL" id="PIO15647.1"/>
    </source>
</evidence>
<organism evidence="1 2">
    <name type="scientific">Aquarana catesbeiana</name>
    <name type="common">American bullfrog</name>
    <name type="synonym">Rana catesbeiana</name>
    <dbReference type="NCBI Taxonomy" id="8400"/>
    <lineage>
        <taxon>Eukaryota</taxon>
        <taxon>Metazoa</taxon>
        <taxon>Chordata</taxon>
        <taxon>Craniata</taxon>
        <taxon>Vertebrata</taxon>
        <taxon>Euteleostomi</taxon>
        <taxon>Amphibia</taxon>
        <taxon>Batrachia</taxon>
        <taxon>Anura</taxon>
        <taxon>Neobatrachia</taxon>
        <taxon>Ranoidea</taxon>
        <taxon>Ranidae</taxon>
        <taxon>Aquarana</taxon>
    </lineage>
</organism>
<dbReference type="AlphaFoldDB" id="A0A2G9QJA5"/>
<dbReference type="Proteomes" id="UP000228934">
    <property type="component" value="Unassembled WGS sequence"/>
</dbReference>
<sequence length="58" mass="6885">MMPIHHFTILETSQCLLNRQTVYTSRLMCQVQFWCRCYRTAGLQPYQTMMAILGGIWL</sequence>
<name>A0A2G9QJA5_AQUCT</name>